<sequence length="551" mass="58291">MDQTPPTSSEPPPPTTTTTPTTTTSPEQQPQPSPPPPQQSPPPPTPTLTPTTSSLQPLPVNPNPNPKPPNLPIQSQPSQSQPLNLSRPQFNRPYPSFPHFSSITNHSTTSSPSIPPPQRGGMALGVPAHPAPQPPSSFSSLTPPSFPSQARQSVSAMQGVGMVGALGSSSSLRATGVASSLPQRPVQSSLRPQTSVGNPSASTQSFQEHGLLRLPSVGTAGSPASTTPQNTQTHNQPWLSSGTQGKPPLPPPSSFRPQLNPQTLQQRAHIPSQQQTGVSASAQLSPQTLLQTSSSLQGQAASLSQQTQDQHYTLPPSRVPQALVHQQQMARNRGLGNQRPFAPAVGHSSPVPPQPTVNKPPSAVEPAEPCNMIISKRSIQEIVAQIDPAERLDPEVEDILVDIADDFVESSFDVDNKRFKRLVSKKNWNMSLPGFSGDEIKCYKKPFGNDVHRERLAAIKKSIAAAEPPSSKISGGQAAGGAKGHPAKTPGLVIGSPNPKGRETTGQSVSCYNPNPSPNPSSSSCPCFSIDAHTHTNFRLHLLRGCLKTEA</sequence>
<evidence type="ECO:0000256" key="3">
    <source>
        <dbReference type="ARBA" id="ARBA00023015"/>
    </source>
</evidence>
<feature type="region of interest" description="Disordered" evidence="6">
    <location>
        <begin position="467"/>
        <end position="515"/>
    </location>
</feature>
<evidence type="ECO:0000256" key="6">
    <source>
        <dbReference type="SAM" id="MobiDB-lite"/>
    </source>
</evidence>
<dbReference type="GO" id="GO:0000124">
    <property type="term" value="C:SAGA complex"/>
    <property type="evidence" value="ECO:0007669"/>
    <property type="project" value="InterPro"/>
</dbReference>
<evidence type="ECO:0000256" key="2">
    <source>
        <dbReference type="ARBA" id="ARBA00007530"/>
    </source>
</evidence>
<dbReference type="Proteomes" id="UP001229421">
    <property type="component" value="Unassembled WGS sequence"/>
</dbReference>
<dbReference type="PRINTS" id="PR01217">
    <property type="entry name" value="PRICHEXTENSN"/>
</dbReference>
<proteinExistence type="inferred from homology"/>
<feature type="region of interest" description="Disordered" evidence="6">
    <location>
        <begin position="335"/>
        <end position="365"/>
    </location>
</feature>
<dbReference type="Gene3D" id="1.10.20.10">
    <property type="entry name" value="Histone, subunit A"/>
    <property type="match status" value="1"/>
</dbReference>
<feature type="region of interest" description="Disordered" evidence="6">
    <location>
        <begin position="1"/>
        <end position="154"/>
    </location>
</feature>
<evidence type="ECO:0000256" key="1">
    <source>
        <dbReference type="ARBA" id="ARBA00004123"/>
    </source>
</evidence>
<comment type="caution">
    <text evidence="8">The sequence shown here is derived from an EMBL/GenBank/DDBJ whole genome shotgun (WGS) entry which is preliminary data.</text>
</comment>
<dbReference type="GO" id="GO:0051123">
    <property type="term" value="P:RNA polymerase II preinitiation complex assembly"/>
    <property type="evidence" value="ECO:0007669"/>
    <property type="project" value="TreeGrafter"/>
</dbReference>
<feature type="compositionally biased region" description="Low complexity" evidence="6">
    <location>
        <begin position="48"/>
        <end position="58"/>
    </location>
</feature>
<dbReference type="GO" id="GO:0005669">
    <property type="term" value="C:transcription factor TFIID complex"/>
    <property type="evidence" value="ECO:0007669"/>
    <property type="project" value="InterPro"/>
</dbReference>
<feature type="domain" description="Transcription initiation factor TFIID subunit 12" evidence="7">
    <location>
        <begin position="375"/>
        <end position="412"/>
    </location>
</feature>
<keyword evidence="9" id="KW-1185">Reference proteome</keyword>
<dbReference type="PANTHER" id="PTHR12264:SF21">
    <property type="entry name" value="TRANSCRIPTION INITIATION FACTOR TFIID SUBUNIT 12"/>
    <property type="match status" value="1"/>
</dbReference>
<comment type="similarity">
    <text evidence="2">Belongs to the TAF12 family.</text>
</comment>
<dbReference type="AlphaFoldDB" id="A0AAD8NV93"/>
<feature type="compositionally biased region" description="Pro residues" evidence="6">
    <location>
        <begin position="29"/>
        <end position="47"/>
    </location>
</feature>
<evidence type="ECO:0000256" key="4">
    <source>
        <dbReference type="ARBA" id="ARBA00023163"/>
    </source>
</evidence>
<dbReference type="EMBL" id="JAUHHV010000003">
    <property type="protein sequence ID" value="KAK1429555.1"/>
    <property type="molecule type" value="Genomic_DNA"/>
</dbReference>
<feature type="compositionally biased region" description="Polar residues" evidence="6">
    <location>
        <begin position="171"/>
        <end position="207"/>
    </location>
</feature>
<accession>A0AAD8NV93</accession>
<dbReference type="PANTHER" id="PTHR12264">
    <property type="entry name" value="TRANSCRIPTION INITIATION FACTOR TFIID SUBUNIT 12"/>
    <property type="match status" value="1"/>
</dbReference>
<feature type="compositionally biased region" description="Low complexity" evidence="6">
    <location>
        <begin position="16"/>
        <end position="28"/>
    </location>
</feature>
<name>A0AAD8NV93_TARER</name>
<dbReference type="InterPro" id="IPR009072">
    <property type="entry name" value="Histone-fold"/>
</dbReference>
<feature type="compositionally biased region" description="Low complexity" evidence="6">
    <location>
        <begin position="72"/>
        <end position="89"/>
    </location>
</feature>
<feature type="compositionally biased region" description="Polar residues" evidence="6">
    <location>
        <begin position="255"/>
        <end position="278"/>
    </location>
</feature>
<feature type="compositionally biased region" description="Low complexity" evidence="6">
    <location>
        <begin position="279"/>
        <end position="308"/>
    </location>
</feature>
<protein>
    <recommendedName>
        <fullName evidence="7">Transcription initiation factor TFIID subunit 12 domain-containing protein</fullName>
    </recommendedName>
</protein>
<dbReference type="GO" id="GO:0003677">
    <property type="term" value="F:DNA binding"/>
    <property type="evidence" value="ECO:0007669"/>
    <property type="project" value="TreeGrafter"/>
</dbReference>
<feature type="compositionally biased region" description="Low complexity" evidence="6">
    <location>
        <begin position="226"/>
        <end position="237"/>
    </location>
</feature>
<dbReference type="InterPro" id="IPR037794">
    <property type="entry name" value="TAF12"/>
</dbReference>
<evidence type="ECO:0000313" key="8">
    <source>
        <dbReference type="EMBL" id="KAK1429555.1"/>
    </source>
</evidence>
<evidence type="ECO:0000259" key="7">
    <source>
        <dbReference type="Pfam" id="PF03847"/>
    </source>
</evidence>
<gene>
    <name evidence="8" type="ORF">QVD17_11768</name>
</gene>
<dbReference type="InterPro" id="IPR003228">
    <property type="entry name" value="TFIID_TAF12_dom"/>
</dbReference>
<keyword evidence="3" id="KW-0805">Transcription regulation</keyword>
<evidence type="ECO:0000256" key="5">
    <source>
        <dbReference type="ARBA" id="ARBA00023242"/>
    </source>
</evidence>
<dbReference type="GO" id="GO:0017025">
    <property type="term" value="F:TBP-class protein binding"/>
    <property type="evidence" value="ECO:0007669"/>
    <property type="project" value="TreeGrafter"/>
</dbReference>
<organism evidence="8 9">
    <name type="scientific">Tagetes erecta</name>
    <name type="common">African marigold</name>
    <dbReference type="NCBI Taxonomy" id="13708"/>
    <lineage>
        <taxon>Eukaryota</taxon>
        <taxon>Viridiplantae</taxon>
        <taxon>Streptophyta</taxon>
        <taxon>Embryophyta</taxon>
        <taxon>Tracheophyta</taxon>
        <taxon>Spermatophyta</taxon>
        <taxon>Magnoliopsida</taxon>
        <taxon>eudicotyledons</taxon>
        <taxon>Gunneridae</taxon>
        <taxon>Pentapetalae</taxon>
        <taxon>asterids</taxon>
        <taxon>campanulids</taxon>
        <taxon>Asterales</taxon>
        <taxon>Asteraceae</taxon>
        <taxon>Asteroideae</taxon>
        <taxon>Heliantheae alliance</taxon>
        <taxon>Tageteae</taxon>
        <taxon>Tagetes</taxon>
    </lineage>
</organism>
<feature type="compositionally biased region" description="Low complexity" evidence="6">
    <location>
        <begin position="101"/>
        <end position="112"/>
    </location>
</feature>
<feature type="compositionally biased region" description="Low complexity" evidence="6">
    <location>
        <begin position="136"/>
        <end position="149"/>
    </location>
</feature>
<reference evidence="8" key="1">
    <citation type="journal article" date="2023" name="bioRxiv">
        <title>Improved chromosome-level genome assembly for marigold (Tagetes erecta).</title>
        <authorList>
            <person name="Jiang F."/>
            <person name="Yuan L."/>
            <person name="Wang S."/>
            <person name="Wang H."/>
            <person name="Xu D."/>
            <person name="Wang A."/>
            <person name="Fan W."/>
        </authorList>
    </citation>
    <scope>NUCLEOTIDE SEQUENCE</scope>
    <source>
        <strain evidence="8">WSJ</strain>
        <tissue evidence="8">Leaf</tissue>
    </source>
</reference>
<feature type="compositionally biased region" description="Pro residues" evidence="6">
    <location>
        <begin position="59"/>
        <end position="71"/>
    </location>
</feature>
<dbReference type="GO" id="GO:0046982">
    <property type="term" value="F:protein heterodimerization activity"/>
    <property type="evidence" value="ECO:0007669"/>
    <property type="project" value="InterPro"/>
</dbReference>
<comment type="subcellular location">
    <subcellularLocation>
        <location evidence="1">Nucleus</location>
    </subcellularLocation>
</comment>
<dbReference type="Pfam" id="PF03847">
    <property type="entry name" value="TFIID_20kDa"/>
    <property type="match status" value="1"/>
</dbReference>
<keyword evidence="5" id="KW-0539">Nucleus</keyword>
<feature type="region of interest" description="Disordered" evidence="6">
    <location>
        <begin position="171"/>
        <end position="316"/>
    </location>
</feature>
<keyword evidence="4" id="KW-0804">Transcription</keyword>
<evidence type="ECO:0000313" key="9">
    <source>
        <dbReference type="Proteomes" id="UP001229421"/>
    </source>
</evidence>